<proteinExistence type="predicted"/>
<dbReference type="EMBL" id="KL142382">
    <property type="protein sequence ID" value="KDR74791.1"/>
    <property type="molecule type" value="Genomic_DNA"/>
</dbReference>
<keyword evidence="3" id="KW-1185">Reference proteome</keyword>
<gene>
    <name evidence="2" type="ORF">GALMADRAFT_249681</name>
</gene>
<sequence>MRLLPSPRLGVVVPLPASGPKSALAVNDGDKEGETQTPTALSPGGKPLWAVMDAAEAPLLLSSPGVRRRVLVDVRGEEEKAVEV</sequence>
<reference evidence="3" key="1">
    <citation type="journal article" date="2014" name="Proc. Natl. Acad. Sci. U.S.A.">
        <title>Extensive sampling of basidiomycete genomes demonstrates inadequacy of the white-rot/brown-rot paradigm for wood decay fungi.</title>
        <authorList>
            <person name="Riley R."/>
            <person name="Salamov A.A."/>
            <person name="Brown D.W."/>
            <person name="Nagy L.G."/>
            <person name="Floudas D."/>
            <person name="Held B.W."/>
            <person name="Levasseur A."/>
            <person name="Lombard V."/>
            <person name="Morin E."/>
            <person name="Otillar R."/>
            <person name="Lindquist E.A."/>
            <person name="Sun H."/>
            <person name="LaButti K.M."/>
            <person name="Schmutz J."/>
            <person name="Jabbour D."/>
            <person name="Luo H."/>
            <person name="Baker S.E."/>
            <person name="Pisabarro A.G."/>
            <person name="Walton J.D."/>
            <person name="Blanchette R.A."/>
            <person name="Henrissat B."/>
            <person name="Martin F."/>
            <person name="Cullen D."/>
            <person name="Hibbett D.S."/>
            <person name="Grigoriev I.V."/>
        </authorList>
    </citation>
    <scope>NUCLEOTIDE SEQUENCE [LARGE SCALE GENOMIC DNA]</scope>
    <source>
        <strain evidence="3">CBS 339.88</strain>
    </source>
</reference>
<organism evidence="2 3">
    <name type="scientific">Galerina marginata (strain CBS 339.88)</name>
    <dbReference type="NCBI Taxonomy" id="685588"/>
    <lineage>
        <taxon>Eukaryota</taxon>
        <taxon>Fungi</taxon>
        <taxon>Dikarya</taxon>
        <taxon>Basidiomycota</taxon>
        <taxon>Agaricomycotina</taxon>
        <taxon>Agaricomycetes</taxon>
        <taxon>Agaricomycetidae</taxon>
        <taxon>Agaricales</taxon>
        <taxon>Agaricineae</taxon>
        <taxon>Strophariaceae</taxon>
        <taxon>Galerina</taxon>
    </lineage>
</organism>
<name>A0A067SV73_GALM3</name>
<accession>A0A067SV73</accession>
<evidence type="ECO:0000313" key="2">
    <source>
        <dbReference type="EMBL" id="KDR74791.1"/>
    </source>
</evidence>
<dbReference type="Proteomes" id="UP000027222">
    <property type="component" value="Unassembled WGS sequence"/>
</dbReference>
<dbReference type="AlphaFoldDB" id="A0A067SV73"/>
<feature type="non-terminal residue" evidence="2">
    <location>
        <position position="84"/>
    </location>
</feature>
<protein>
    <submittedName>
        <fullName evidence="2">Uncharacterized protein</fullName>
    </submittedName>
</protein>
<evidence type="ECO:0000313" key="3">
    <source>
        <dbReference type="Proteomes" id="UP000027222"/>
    </source>
</evidence>
<dbReference type="HOGENOM" id="CLU_2533601_0_0_1"/>
<evidence type="ECO:0000256" key="1">
    <source>
        <dbReference type="SAM" id="MobiDB-lite"/>
    </source>
</evidence>
<feature type="region of interest" description="Disordered" evidence="1">
    <location>
        <begin position="16"/>
        <end position="45"/>
    </location>
</feature>